<sequence>MSRKAVFEDVPLPPQIEGFYSRSVRKMNENPFILPGVVAVCYSLYKMFISLHRGDKVGFQHSQRMRVGAQLFAVGAFTAGIAWENYWKGDKKAQPTPERQY</sequence>
<dbReference type="InterPro" id="IPR007667">
    <property type="entry name" value="Hypoxia_induced_domain"/>
</dbReference>
<keyword evidence="5 6" id="KW-0472">Membrane</keyword>
<evidence type="ECO:0000313" key="8">
    <source>
        <dbReference type="EMBL" id="TPX34210.1"/>
    </source>
</evidence>
<accession>A0A507BY16</accession>
<evidence type="ECO:0000256" key="4">
    <source>
        <dbReference type="ARBA" id="ARBA00023128"/>
    </source>
</evidence>
<feature type="transmembrane region" description="Helical" evidence="6">
    <location>
        <begin position="69"/>
        <end position="87"/>
    </location>
</feature>
<evidence type="ECO:0000256" key="6">
    <source>
        <dbReference type="SAM" id="Phobius"/>
    </source>
</evidence>
<dbReference type="EMBL" id="QEAO01000015">
    <property type="protein sequence ID" value="TPX34210.1"/>
    <property type="molecule type" value="Genomic_DNA"/>
</dbReference>
<dbReference type="AlphaFoldDB" id="A0A507BY16"/>
<dbReference type="GO" id="GO:0097250">
    <property type="term" value="P:mitochondrial respirasome assembly"/>
    <property type="evidence" value="ECO:0007669"/>
    <property type="project" value="TreeGrafter"/>
</dbReference>
<dbReference type="Gene3D" id="6.10.140.1320">
    <property type="match status" value="1"/>
</dbReference>
<dbReference type="InterPro" id="IPR050355">
    <property type="entry name" value="RCF1"/>
</dbReference>
<evidence type="ECO:0000256" key="2">
    <source>
        <dbReference type="ARBA" id="ARBA00022692"/>
    </source>
</evidence>
<dbReference type="OrthoDB" id="6604018at2759"/>
<keyword evidence="9" id="KW-1185">Reference proteome</keyword>
<dbReference type="Pfam" id="PF04588">
    <property type="entry name" value="HIG_1_N"/>
    <property type="match status" value="1"/>
</dbReference>
<reference evidence="8 9" key="1">
    <citation type="journal article" date="2019" name="Sci. Rep.">
        <title>Comparative genomics of chytrid fungi reveal insights into the obligate biotrophic and pathogenic lifestyle of Synchytrium endobioticum.</title>
        <authorList>
            <person name="van de Vossenberg B.T.L.H."/>
            <person name="Warris S."/>
            <person name="Nguyen H.D.T."/>
            <person name="van Gent-Pelzer M.P.E."/>
            <person name="Joly D.L."/>
            <person name="van de Geest H.C."/>
            <person name="Bonants P.J.M."/>
            <person name="Smith D.S."/>
            <person name="Levesque C.A."/>
            <person name="van der Lee T.A.J."/>
        </authorList>
    </citation>
    <scope>NUCLEOTIDE SEQUENCE [LARGE SCALE GENOMIC DNA]</scope>
    <source>
        <strain evidence="8 9">JEL517</strain>
    </source>
</reference>
<evidence type="ECO:0000256" key="1">
    <source>
        <dbReference type="ARBA" id="ARBA00004325"/>
    </source>
</evidence>
<feature type="domain" description="HIG1" evidence="7">
    <location>
        <begin position="4"/>
        <end position="95"/>
    </location>
</feature>
<dbReference type="PROSITE" id="PS51503">
    <property type="entry name" value="HIG1"/>
    <property type="match status" value="1"/>
</dbReference>
<dbReference type="GeneID" id="42004348"/>
<protein>
    <recommendedName>
        <fullName evidence="7">HIG1 domain-containing protein</fullName>
    </recommendedName>
</protein>
<dbReference type="PANTHER" id="PTHR12297">
    <property type="entry name" value="HYPOXIA-INDUCBILE GENE 1 HIG1 -RELATED"/>
    <property type="match status" value="1"/>
</dbReference>
<dbReference type="PANTHER" id="PTHR12297:SF3">
    <property type="entry name" value="HIG1 DOMAIN FAMILY MEMBER 1A"/>
    <property type="match status" value="1"/>
</dbReference>
<name>A0A507BY16_9FUNG</name>
<evidence type="ECO:0000256" key="3">
    <source>
        <dbReference type="ARBA" id="ARBA00022989"/>
    </source>
</evidence>
<evidence type="ECO:0000313" key="9">
    <source>
        <dbReference type="Proteomes" id="UP000319731"/>
    </source>
</evidence>
<evidence type="ECO:0000256" key="5">
    <source>
        <dbReference type="ARBA" id="ARBA00023136"/>
    </source>
</evidence>
<dbReference type="GO" id="GO:0031966">
    <property type="term" value="C:mitochondrial membrane"/>
    <property type="evidence" value="ECO:0007669"/>
    <property type="project" value="UniProtKB-SubCell"/>
</dbReference>
<organism evidence="8 9">
    <name type="scientific">Synchytrium microbalum</name>
    <dbReference type="NCBI Taxonomy" id="1806994"/>
    <lineage>
        <taxon>Eukaryota</taxon>
        <taxon>Fungi</taxon>
        <taxon>Fungi incertae sedis</taxon>
        <taxon>Chytridiomycota</taxon>
        <taxon>Chytridiomycota incertae sedis</taxon>
        <taxon>Chytridiomycetes</taxon>
        <taxon>Synchytriales</taxon>
        <taxon>Synchytriaceae</taxon>
        <taxon>Synchytrium</taxon>
    </lineage>
</organism>
<keyword evidence="2 6" id="KW-0812">Transmembrane</keyword>
<proteinExistence type="predicted"/>
<comment type="caution">
    <text evidence="8">The sequence shown here is derived from an EMBL/GenBank/DDBJ whole genome shotgun (WGS) entry which is preliminary data.</text>
</comment>
<keyword evidence="3 6" id="KW-1133">Transmembrane helix</keyword>
<gene>
    <name evidence="8" type="ORF">SmJEL517_g03123</name>
</gene>
<dbReference type="RefSeq" id="XP_031025007.1">
    <property type="nucleotide sequence ID" value="XM_031169051.1"/>
</dbReference>
<feature type="transmembrane region" description="Helical" evidence="6">
    <location>
        <begin position="32"/>
        <end position="49"/>
    </location>
</feature>
<comment type="subcellular location">
    <subcellularLocation>
        <location evidence="1">Mitochondrion membrane</location>
    </subcellularLocation>
</comment>
<keyword evidence="4" id="KW-0496">Mitochondrion</keyword>
<dbReference type="Proteomes" id="UP000319731">
    <property type="component" value="Unassembled WGS sequence"/>
</dbReference>
<evidence type="ECO:0000259" key="7">
    <source>
        <dbReference type="PROSITE" id="PS51503"/>
    </source>
</evidence>